<keyword evidence="2" id="KW-0175">Coiled coil</keyword>
<evidence type="ECO:0000259" key="3">
    <source>
        <dbReference type="PROSITE" id="PS50110"/>
    </source>
</evidence>
<protein>
    <submittedName>
        <fullName evidence="5">Diguanylate cyclase</fullName>
        <ecNumber evidence="5">2.7.7.65</ecNumber>
    </submittedName>
</protein>
<dbReference type="Gene3D" id="3.30.70.270">
    <property type="match status" value="1"/>
</dbReference>
<evidence type="ECO:0000259" key="4">
    <source>
        <dbReference type="PROSITE" id="PS50887"/>
    </source>
</evidence>
<dbReference type="EC" id="2.7.7.65" evidence="5"/>
<dbReference type="CDD" id="cd01949">
    <property type="entry name" value="GGDEF"/>
    <property type="match status" value="1"/>
</dbReference>
<feature type="coiled-coil region" evidence="2">
    <location>
        <begin position="133"/>
        <end position="160"/>
    </location>
</feature>
<keyword evidence="5" id="KW-0808">Transferase</keyword>
<name>A0ABT7C308_9CYAN</name>
<dbReference type="NCBIfam" id="TIGR00254">
    <property type="entry name" value="GGDEF"/>
    <property type="match status" value="1"/>
</dbReference>
<dbReference type="Pfam" id="PF00072">
    <property type="entry name" value="Response_reg"/>
    <property type="match status" value="1"/>
</dbReference>
<dbReference type="SUPFAM" id="SSF55073">
    <property type="entry name" value="Nucleotide cyclase"/>
    <property type="match status" value="1"/>
</dbReference>
<sequence>MIASTNLVGRDILIVDDMPDNLRLLSTMLTEEGYKVRKALNGQRAIASCRAHPPDLILLDINMPGMNGYQVCEMLKSHPKTAEIPIIFLSALDEATNKLLAFERGALDYISKPFQVQEVLARVRHQLSFFLRQQCLQEELYRLRQEVTRQEKTKKDLERLAIVDELTQLSNRRHFNDYLQQEWERSLALDSTENPQPLSLILADVDYFKLYNDTYGHVTGDECLQSVANIMKKVVQYSAALVARYGGEEFAIILPNASSEYALQVADLIRSNIEGLRIPHARSQVSDRVTVSLGVASRLPSSDLSPEHLIASADRALYYAKQHGRNRVYR</sequence>
<accession>A0ABT7C308</accession>
<dbReference type="CDD" id="cd19920">
    <property type="entry name" value="REC_PA4781-like"/>
    <property type="match status" value="1"/>
</dbReference>
<comment type="caution">
    <text evidence="5">The sequence shown here is derived from an EMBL/GenBank/DDBJ whole genome shotgun (WGS) entry which is preliminary data.</text>
</comment>
<keyword evidence="1" id="KW-0597">Phosphoprotein</keyword>
<feature type="domain" description="GGDEF" evidence="4">
    <location>
        <begin position="196"/>
        <end position="330"/>
    </location>
</feature>
<dbReference type="InterPro" id="IPR000160">
    <property type="entry name" value="GGDEF_dom"/>
</dbReference>
<dbReference type="PANTHER" id="PTHR45138:SF9">
    <property type="entry name" value="DIGUANYLATE CYCLASE DGCM-RELATED"/>
    <property type="match status" value="1"/>
</dbReference>
<keyword evidence="6" id="KW-1185">Reference proteome</keyword>
<evidence type="ECO:0000256" key="2">
    <source>
        <dbReference type="SAM" id="Coils"/>
    </source>
</evidence>
<evidence type="ECO:0000313" key="5">
    <source>
        <dbReference type="EMBL" id="MDJ1185061.1"/>
    </source>
</evidence>
<dbReference type="InterPro" id="IPR001789">
    <property type="entry name" value="Sig_transdc_resp-reg_receiver"/>
</dbReference>
<feature type="modified residue" description="4-aspartylphosphate" evidence="1">
    <location>
        <position position="60"/>
    </location>
</feature>
<dbReference type="InterPro" id="IPR043128">
    <property type="entry name" value="Rev_trsase/Diguanyl_cyclase"/>
</dbReference>
<dbReference type="Gene3D" id="3.40.50.2300">
    <property type="match status" value="1"/>
</dbReference>
<dbReference type="Proteomes" id="UP001232992">
    <property type="component" value="Unassembled WGS sequence"/>
</dbReference>
<keyword evidence="5" id="KW-0548">Nucleotidyltransferase</keyword>
<dbReference type="Pfam" id="PF00990">
    <property type="entry name" value="GGDEF"/>
    <property type="match status" value="1"/>
</dbReference>
<gene>
    <name evidence="5" type="ORF">PMH09_17885</name>
</gene>
<dbReference type="PROSITE" id="PS50110">
    <property type="entry name" value="RESPONSE_REGULATORY"/>
    <property type="match status" value="1"/>
</dbReference>
<dbReference type="SMART" id="SM00267">
    <property type="entry name" value="GGDEF"/>
    <property type="match status" value="1"/>
</dbReference>
<dbReference type="RefSeq" id="WP_283759712.1">
    <property type="nucleotide sequence ID" value="NZ_JAQOSQ010000025.1"/>
</dbReference>
<evidence type="ECO:0000313" key="6">
    <source>
        <dbReference type="Proteomes" id="UP001232992"/>
    </source>
</evidence>
<dbReference type="InterPro" id="IPR050469">
    <property type="entry name" value="Diguanylate_Cyclase"/>
</dbReference>
<evidence type="ECO:0000256" key="1">
    <source>
        <dbReference type="PROSITE-ProRule" id="PRU00169"/>
    </source>
</evidence>
<dbReference type="GO" id="GO:0052621">
    <property type="term" value="F:diguanylate cyclase activity"/>
    <property type="evidence" value="ECO:0007669"/>
    <property type="project" value="UniProtKB-EC"/>
</dbReference>
<dbReference type="InterPro" id="IPR011006">
    <property type="entry name" value="CheY-like_superfamily"/>
</dbReference>
<feature type="domain" description="Response regulatory" evidence="3">
    <location>
        <begin position="11"/>
        <end position="127"/>
    </location>
</feature>
<dbReference type="PROSITE" id="PS50887">
    <property type="entry name" value="GGDEF"/>
    <property type="match status" value="1"/>
</dbReference>
<dbReference type="InterPro" id="IPR029787">
    <property type="entry name" value="Nucleotide_cyclase"/>
</dbReference>
<reference evidence="5 6" key="1">
    <citation type="submission" date="2023-01" db="EMBL/GenBank/DDBJ databases">
        <title>Novel diversity within Roseofilum (Cyanobacteria; Desertifilaceae) from marine benthic mats with descriptions of four novel species.</title>
        <authorList>
            <person name="Wang Y."/>
            <person name="Berthold D.E."/>
            <person name="Hu J."/>
            <person name="Lefler F.W."/>
            <person name="Laughinghouse H.D. IV."/>
        </authorList>
    </citation>
    <scope>NUCLEOTIDE SEQUENCE [LARGE SCALE GENOMIC DNA]</scope>
    <source>
        <strain evidence="5 6">BLCC-M143</strain>
    </source>
</reference>
<dbReference type="PANTHER" id="PTHR45138">
    <property type="entry name" value="REGULATORY COMPONENTS OF SENSORY TRANSDUCTION SYSTEM"/>
    <property type="match status" value="1"/>
</dbReference>
<dbReference type="EMBL" id="JAQOSQ010000025">
    <property type="protein sequence ID" value="MDJ1185061.1"/>
    <property type="molecule type" value="Genomic_DNA"/>
</dbReference>
<dbReference type="SMART" id="SM00448">
    <property type="entry name" value="REC"/>
    <property type="match status" value="1"/>
</dbReference>
<organism evidence="5 6">
    <name type="scientific">Roseofilum casamattae BLCC-M143</name>
    <dbReference type="NCBI Taxonomy" id="3022442"/>
    <lineage>
        <taxon>Bacteria</taxon>
        <taxon>Bacillati</taxon>
        <taxon>Cyanobacteriota</taxon>
        <taxon>Cyanophyceae</taxon>
        <taxon>Desertifilales</taxon>
        <taxon>Desertifilaceae</taxon>
        <taxon>Roseofilum</taxon>
        <taxon>Roseofilum casamattae</taxon>
    </lineage>
</organism>
<dbReference type="SUPFAM" id="SSF52172">
    <property type="entry name" value="CheY-like"/>
    <property type="match status" value="1"/>
</dbReference>
<proteinExistence type="predicted"/>